<reference evidence="2 3" key="1">
    <citation type="submission" date="2018-03" db="EMBL/GenBank/DDBJ databases">
        <title>Genome sequence of Clostridium liquoris DSM 100320.</title>
        <authorList>
            <person name="Poehlein A."/>
            <person name="Daniel R."/>
        </authorList>
    </citation>
    <scope>NUCLEOTIDE SEQUENCE [LARGE SCALE GENOMIC DNA]</scope>
    <source>
        <strain evidence="2 3">DSM 100320</strain>
    </source>
</reference>
<dbReference type="AlphaFoldDB" id="A0A2T0B9Y4"/>
<keyword evidence="1" id="KW-0812">Transmembrane</keyword>
<evidence type="ECO:0000313" key="2">
    <source>
        <dbReference type="EMBL" id="PRR80699.1"/>
    </source>
</evidence>
<feature type="transmembrane region" description="Helical" evidence="1">
    <location>
        <begin position="178"/>
        <end position="193"/>
    </location>
</feature>
<feature type="transmembrane region" description="Helical" evidence="1">
    <location>
        <begin position="44"/>
        <end position="64"/>
    </location>
</feature>
<accession>A0A2T0B9Y4</accession>
<organism evidence="2 3">
    <name type="scientific">Clostridium liquoris</name>
    <dbReference type="NCBI Taxonomy" id="1289519"/>
    <lineage>
        <taxon>Bacteria</taxon>
        <taxon>Bacillati</taxon>
        <taxon>Bacillota</taxon>
        <taxon>Clostridia</taxon>
        <taxon>Eubacteriales</taxon>
        <taxon>Clostridiaceae</taxon>
        <taxon>Clostridium</taxon>
    </lineage>
</organism>
<feature type="transmembrane region" description="Helical" evidence="1">
    <location>
        <begin position="20"/>
        <end position="38"/>
    </location>
</feature>
<feature type="transmembrane region" description="Helical" evidence="1">
    <location>
        <begin position="116"/>
        <end position="141"/>
    </location>
</feature>
<comment type="caution">
    <text evidence="2">The sequence shown here is derived from an EMBL/GenBank/DDBJ whole genome shotgun (WGS) entry which is preliminary data.</text>
</comment>
<sequence length="236" mass="25775">METNMKDFSKLTHRVGRITVMLALTCFTMLPVVLALYYKVNVNVAIVFANAVPMFITFATVAVCENLSYEPIIGAGGLYVACVTGNVSNLKIPAALNAIEVAGCEPGTEKGDVLSIIAISASSIVTVIIVFLGMLFLAPLIEPLFNNPYIQPAFNNLIPALFGSIMAPFIIKNKKESILPVVLPVIFLLIVSREKYATIQGYVMPIFILISMAYSYLLNKDLFKNTKNTKNNSQNI</sequence>
<evidence type="ECO:0000256" key="1">
    <source>
        <dbReference type="SAM" id="Phobius"/>
    </source>
</evidence>
<keyword evidence="1" id="KW-1133">Transmembrane helix</keyword>
<dbReference type="EMBL" id="PVXO01000005">
    <property type="protein sequence ID" value="PRR80699.1"/>
    <property type="molecule type" value="Genomic_DNA"/>
</dbReference>
<keyword evidence="3" id="KW-1185">Reference proteome</keyword>
<dbReference type="Proteomes" id="UP000239706">
    <property type="component" value="Unassembled WGS sequence"/>
</dbReference>
<evidence type="ECO:0000313" key="3">
    <source>
        <dbReference type="Proteomes" id="UP000239706"/>
    </source>
</evidence>
<gene>
    <name evidence="2" type="ORF">CLLI_02720</name>
</gene>
<proteinExistence type="predicted"/>
<feature type="transmembrane region" description="Helical" evidence="1">
    <location>
        <begin position="199"/>
        <end position="218"/>
    </location>
</feature>
<dbReference type="OrthoDB" id="2052735at2"/>
<feature type="transmembrane region" description="Helical" evidence="1">
    <location>
        <begin position="153"/>
        <end position="171"/>
    </location>
</feature>
<protein>
    <submittedName>
        <fullName evidence="2">Uncharacterized protein</fullName>
    </submittedName>
</protein>
<name>A0A2T0B9Y4_9CLOT</name>
<dbReference type="RefSeq" id="WP_106062466.1">
    <property type="nucleotide sequence ID" value="NZ_PVXO01000005.1"/>
</dbReference>
<keyword evidence="1" id="KW-0472">Membrane</keyword>